<evidence type="ECO:0000259" key="2">
    <source>
        <dbReference type="Pfam" id="PF01970"/>
    </source>
</evidence>
<accession>A0A0N0VME4</accession>
<sequence>MIDILSESFWLVLDPLVFATLVIGTAFGIVAGALPGLGSVIAVTICLPFTYSLGQVPSIALLLAVYCGSVYGGSISAILINTPGTPQAAATTLDGYPMAVKGNADKALGWATFASVFGGVFSCLVLIFAAPQLAALALNFGPIEICALIVLALTCIASVSRGSLAKGLLAGIIGLFVAVIGSDPLTGDMRYTFDIFALSAGFDVIPVVVGLFALSEVFVRASEPQKAQARIIRYTGMILPGLKALKGRWSVLLKSSGLGSVIGVLPGTGAATAAFIAYAETKRSSPRKDEMGNGEADGIIAPESANNAVTGSALVPALALGIPGDAVTAVMLTALVVNGVTPGVRLMADNPQIVYAAFMALFLANLVMFVLAFASARIFALVLRLPEALLMMSVILLSILGSYGVRGNVFDLYVMLAAGVLGFLLRLFGVPLAPVVIGLVLGPKFEVSLRQGLILTDGSFWPFLSSPLALVLFAAAGVAIAWPLYAERSSKGQAK</sequence>
<dbReference type="PANTHER" id="PTHR35342:SF5">
    <property type="entry name" value="TRICARBOXYLIC TRANSPORT PROTEIN"/>
    <property type="match status" value="1"/>
</dbReference>
<gene>
    <name evidence="3" type="ORF">SU32_03555</name>
</gene>
<dbReference type="AlphaFoldDB" id="A0A0N0VME4"/>
<evidence type="ECO:0000313" key="3">
    <source>
        <dbReference type="EMBL" id="KPB02344.1"/>
    </source>
</evidence>
<dbReference type="RefSeq" id="WP_053997962.1">
    <property type="nucleotide sequence ID" value="NZ_JXMU01000003.1"/>
</dbReference>
<dbReference type="PATRIC" id="fig|1514904.3.peg.2422"/>
<dbReference type="Proteomes" id="UP000038011">
    <property type="component" value="Unassembled WGS sequence"/>
</dbReference>
<keyword evidence="1" id="KW-0472">Membrane</keyword>
<feature type="transmembrane region" description="Helical" evidence="1">
    <location>
        <begin position="258"/>
        <end position="279"/>
    </location>
</feature>
<feature type="transmembrane region" description="Helical" evidence="1">
    <location>
        <begin position="388"/>
        <end position="405"/>
    </location>
</feature>
<feature type="transmembrane region" description="Helical" evidence="1">
    <location>
        <begin position="193"/>
        <end position="214"/>
    </location>
</feature>
<feature type="domain" description="DUF112" evidence="2">
    <location>
        <begin position="20"/>
        <end position="437"/>
    </location>
</feature>
<feature type="transmembrane region" description="Helical" evidence="1">
    <location>
        <begin position="165"/>
        <end position="181"/>
    </location>
</feature>
<comment type="caution">
    <text evidence="3">The sequence shown here is derived from an EMBL/GenBank/DDBJ whole genome shotgun (WGS) entry which is preliminary data.</text>
</comment>
<dbReference type="OrthoDB" id="9791872at2"/>
<dbReference type="STRING" id="1514904.SU32_03555"/>
<keyword evidence="4" id="KW-1185">Reference proteome</keyword>
<feature type="transmembrane region" description="Helical" evidence="1">
    <location>
        <begin position="412"/>
        <end position="440"/>
    </location>
</feature>
<dbReference type="InterPro" id="IPR002823">
    <property type="entry name" value="DUF112_TM"/>
</dbReference>
<feature type="transmembrane region" description="Helical" evidence="1">
    <location>
        <begin position="460"/>
        <end position="485"/>
    </location>
</feature>
<feature type="transmembrane region" description="Helical" evidence="1">
    <location>
        <begin position="107"/>
        <end position="129"/>
    </location>
</feature>
<feature type="transmembrane region" description="Helical" evidence="1">
    <location>
        <begin position="16"/>
        <end position="47"/>
    </location>
</feature>
<evidence type="ECO:0000313" key="4">
    <source>
        <dbReference type="Proteomes" id="UP000038011"/>
    </source>
</evidence>
<proteinExistence type="predicted"/>
<keyword evidence="1" id="KW-0812">Transmembrane</keyword>
<organism evidence="3 4">
    <name type="scientific">Ahrensia marina</name>
    <dbReference type="NCBI Taxonomy" id="1514904"/>
    <lineage>
        <taxon>Bacteria</taxon>
        <taxon>Pseudomonadati</taxon>
        <taxon>Pseudomonadota</taxon>
        <taxon>Alphaproteobacteria</taxon>
        <taxon>Hyphomicrobiales</taxon>
        <taxon>Ahrensiaceae</taxon>
        <taxon>Ahrensia</taxon>
    </lineage>
</organism>
<reference evidence="3 4" key="1">
    <citation type="submission" date="2015-01" db="EMBL/GenBank/DDBJ databases">
        <title>Ahrensia donghaiensis sp. nov., a novel dimethylsulphoniopropionate-cleavage bacterium isolated from seawater and emended descriptions of the genus Ahrensia and Ahrensia kielensis.</title>
        <authorList>
            <person name="Liu J."/>
        </authorList>
    </citation>
    <scope>NUCLEOTIDE SEQUENCE [LARGE SCALE GENOMIC DNA]</scope>
    <source>
        <strain evidence="3 4">LZD062</strain>
    </source>
</reference>
<evidence type="ECO:0000256" key="1">
    <source>
        <dbReference type="SAM" id="Phobius"/>
    </source>
</evidence>
<feature type="transmembrane region" description="Helical" evidence="1">
    <location>
        <begin position="59"/>
        <end position="80"/>
    </location>
</feature>
<protein>
    <recommendedName>
        <fullName evidence="2">DUF112 domain-containing protein</fullName>
    </recommendedName>
</protein>
<name>A0A0N0VME4_9HYPH</name>
<dbReference type="PANTHER" id="PTHR35342">
    <property type="entry name" value="TRICARBOXYLIC TRANSPORT PROTEIN"/>
    <property type="match status" value="1"/>
</dbReference>
<feature type="transmembrane region" description="Helical" evidence="1">
    <location>
        <begin position="353"/>
        <end position="376"/>
    </location>
</feature>
<feature type="transmembrane region" description="Helical" evidence="1">
    <location>
        <begin position="136"/>
        <end position="159"/>
    </location>
</feature>
<dbReference type="EMBL" id="JXMU01000003">
    <property type="protein sequence ID" value="KPB02344.1"/>
    <property type="molecule type" value="Genomic_DNA"/>
</dbReference>
<keyword evidence="1" id="KW-1133">Transmembrane helix</keyword>
<dbReference type="Pfam" id="PF01970">
    <property type="entry name" value="TctA"/>
    <property type="match status" value="1"/>
</dbReference>